<organism evidence="1 2">
    <name type="scientific">Nocardiopsis alborubida</name>
    <dbReference type="NCBI Taxonomy" id="146802"/>
    <lineage>
        <taxon>Bacteria</taxon>
        <taxon>Bacillati</taxon>
        <taxon>Actinomycetota</taxon>
        <taxon>Actinomycetes</taxon>
        <taxon>Streptosporangiales</taxon>
        <taxon>Nocardiopsidaceae</taxon>
        <taxon>Nocardiopsis</taxon>
    </lineage>
</organism>
<reference evidence="1 2" key="1">
    <citation type="submission" date="2020-04" db="EMBL/GenBank/DDBJ databases">
        <title>MicrobeNet Type strains.</title>
        <authorList>
            <person name="Nicholson A.C."/>
        </authorList>
    </citation>
    <scope>NUCLEOTIDE SEQUENCE [LARGE SCALE GENOMIC DNA]</scope>
    <source>
        <strain evidence="1 2">ATCC 23612</strain>
    </source>
</reference>
<comment type="caution">
    <text evidence="1">The sequence shown here is derived from an EMBL/GenBank/DDBJ whole genome shotgun (WGS) entry which is preliminary data.</text>
</comment>
<dbReference type="EMBL" id="JAAXPG010000024">
    <property type="protein sequence ID" value="NKZ00550.1"/>
    <property type="molecule type" value="Genomic_DNA"/>
</dbReference>
<dbReference type="Proteomes" id="UP000553209">
    <property type="component" value="Unassembled WGS sequence"/>
</dbReference>
<keyword evidence="2" id="KW-1185">Reference proteome</keyword>
<keyword evidence="1" id="KW-0808">Transferase</keyword>
<keyword evidence="1" id="KW-0418">Kinase</keyword>
<dbReference type="Gene3D" id="3.40.50.300">
    <property type="entry name" value="P-loop containing nucleotide triphosphate hydrolases"/>
    <property type="match status" value="1"/>
</dbReference>
<evidence type="ECO:0000313" key="2">
    <source>
        <dbReference type="Proteomes" id="UP000553209"/>
    </source>
</evidence>
<gene>
    <name evidence="1" type="ORF">HGB44_23195</name>
</gene>
<dbReference type="AlphaFoldDB" id="A0A7X6MHD6"/>
<evidence type="ECO:0000313" key="1">
    <source>
        <dbReference type="EMBL" id="NKZ00550.1"/>
    </source>
</evidence>
<dbReference type="SUPFAM" id="SSF52540">
    <property type="entry name" value="P-loop containing nucleoside triphosphate hydrolases"/>
    <property type="match status" value="1"/>
</dbReference>
<dbReference type="GO" id="GO:0016301">
    <property type="term" value="F:kinase activity"/>
    <property type="evidence" value="ECO:0007669"/>
    <property type="project" value="UniProtKB-KW"/>
</dbReference>
<proteinExistence type="predicted"/>
<dbReference type="Pfam" id="PF13671">
    <property type="entry name" value="AAA_33"/>
    <property type="match status" value="1"/>
</dbReference>
<name>A0A7X6MHD6_9ACTN</name>
<accession>A0A7X6MHD6</accession>
<dbReference type="RefSeq" id="WP_061079268.1">
    <property type="nucleotide sequence ID" value="NZ_JAAXPG010000024.1"/>
</dbReference>
<sequence length="186" mass="20332">MVRTGGEHTRLVVVRGNSGSGKSTIARGLRAAYGRGLAIVEQDYVRRVVLRERDVPGAANIGLIDLMARHALDSGFHVVVEGILYADRYGPMLTRLVDDHAGVSRCYYLDVPFAVTLRRHASRPTAAEFGETQMRAWWRPRDLLPGGAETVIDEHSTLEQSLERVLADCGLPGSRPEDGDAPASAR</sequence>
<protein>
    <submittedName>
        <fullName evidence="1">Kinase</fullName>
    </submittedName>
</protein>
<dbReference type="InterPro" id="IPR027417">
    <property type="entry name" value="P-loop_NTPase"/>
</dbReference>